<keyword evidence="3" id="KW-0812">Transmembrane</keyword>
<keyword evidence="6" id="KW-1185">Reference proteome</keyword>
<evidence type="ECO:0000256" key="2">
    <source>
        <dbReference type="SAM" id="Coils"/>
    </source>
</evidence>
<dbReference type="SUPFAM" id="SSF46894">
    <property type="entry name" value="C-terminal effector domain of the bipartite response regulators"/>
    <property type="match status" value="1"/>
</dbReference>
<dbReference type="InterPro" id="IPR036388">
    <property type="entry name" value="WH-like_DNA-bd_sf"/>
</dbReference>
<dbReference type="InterPro" id="IPR000792">
    <property type="entry name" value="Tscrpt_reg_LuxR_C"/>
</dbReference>
<feature type="domain" description="HTH luxR-type" evidence="4">
    <location>
        <begin position="74"/>
        <end position="131"/>
    </location>
</feature>
<evidence type="ECO:0000259" key="4">
    <source>
        <dbReference type="SMART" id="SM00421"/>
    </source>
</evidence>
<reference evidence="5 6" key="1">
    <citation type="submission" date="2020-05" db="EMBL/GenBank/DDBJ databases">
        <title>Thiomicrorhabdus sediminis sp.nov. and Thiomicrorhabdus xiamenensis sp.nov., novel sulfur-oxidizing bacteria isolated from coastal sediment.</title>
        <authorList>
            <person name="Liu X."/>
        </authorList>
    </citation>
    <scope>NUCLEOTIDE SEQUENCE [LARGE SCALE GENOMIC DNA]</scope>
    <source>
        <strain evidence="5 6">G2</strain>
    </source>
</reference>
<name>A0A7D4NRW2_9GAMM</name>
<dbReference type="Gene3D" id="1.10.10.10">
    <property type="entry name" value="Winged helix-like DNA-binding domain superfamily/Winged helix DNA-binding domain"/>
    <property type="match status" value="1"/>
</dbReference>
<evidence type="ECO:0000256" key="1">
    <source>
        <dbReference type="ARBA" id="ARBA00023125"/>
    </source>
</evidence>
<dbReference type="GO" id="GO:0003677">
    <property type="term" value="F:DNA binding"/>
    <property type="evidence" value="ECO:0007669"/>
    <property type="project" value="UniProtKB-KW"/>
</dbReference>
<dbReference type="GO" id="GO:0006355">
    <property type="term" value="P:regulation of DNA-templated transcription"/>
    <property type="evidence" value="ECO:0007669"/>
    <property type="project" value="InterPro"/>
</dbReference>
<keyword evidence="1" id="KW-0238">DNA-binding</keyword>
<evidence type="ECO:0000313" key="5">
    <source>
        <dbReference type="EMBL" id="QKI90252.1"/>
    </source>
</evidence>
<dbReference type="AlphaFoldDB" id="A0A7D4NRW2"/>
<evidence type="ECO:0000256" key="3">
    <source>
        <dbReference type="SAM" id="Phobius"/>
    </source>
</evidence>
<dbReference type="EMBL" id="CP054020">
    <property type="protein sequence ID" value="QKI90252.1"/>
    <property type="molecule type" value="Genomic_DNA"/>
</dbReference>
<accession>A0A7D4NRW2</accession>
<evidence type="ECO:0000313" key="6">
    <source>
        <dbReference type="Proteomes" id="UP000504724"/>
    </source>
</evidence>
<dbReference type="PRINTS" id="PR00038">
    <property type="entry name" value="HTHLUXR"/>
</dbReference>
<keyword evidence="3" id="KW-1133">Transmembrane helix</keyword>
<proteinExistence type="predicted"/>
<sequence length="140" mass="15803">MGTLNPHVMVEMVMGIIAFIALAVAMNSIFHQSRQLDQVNQNLNEAQQALDDATTQALKLRGEFSKLIQSQLEEWQLTPSEKEVALLLLKGLSLEEIAQIRNTKEKTVRQQASNLYKKASVSGRHELTAFFFEDLLFQAD</sequence>
<dbReference type="SMART" id="SM00421">
    <property type="entry name" value="HTH_LUXR"/>
    <property type="match status" value="1"/>
</dbReference>
<keyword evidence="2" id="KW-0175">Coiled coil</keyword>
<feature type="transmembrane region" description="Helical" evidence="3">
    <location>
        <begin position="12"/>
        <end position="30"/>
    </location>
</feature>
<keyword evidence="3" id="KW-0472">Membrane</keyword>
<dbReference type="Pfam" id="PF00196">
    <property type="entry name" value="GerE"/>
    <property type="match status" value="1"/>
</dbReference>
<organism evidence="5 6">
    <name type="scientific">Thiomicrorhabdus xiamenensis</name>
    <dbReference type="NCBI Taxonomy" id="2739063"/>
    <lineage>
        <taxon>Bacteria</taxon>
        <taxon>Pseudomonadati</taxon>
        <taxon>Pseudomonadota</taxon>
        <taxon>Gammaproteobacteria</taxon>
        <taxon>Thiotrichales</taxon>
        <taxon>Piscirickettsiaceae</taxon>
        <taxon>Thiomicrorhabdus</taxon>
    </lineage>
</organism>
<feature type="coiled-coil region" evidence="2">
    <location>
        <begin position="29"/>
        <end position="63"/>
    </location>
</feature>
<dbReference type="PANTHER" id="PTHR43214">
    <property type="entry name" value="TWO-COMPONENT RESPONSE REGULATOR"/>
    <property type="match status" value="1"/>
</dbReference>
<gene>
    <name evidence="5" type="ORF">HQN79_01695</name>
</gene>
<dbReference type="KEGG" id="txa:HQN79_01695"/>
<protein>
    <submittedName>
        <fullName evidence="5">Helix-turn-helix transcriptional regulator</fullName>
    </submittedName>
</protein>
<dbReference type="InterPro" id="IPR016032">
    <property type="entry name" value="Sig_transdc_resp-reg_C-effctor"/>
</dbReference>
<dbReference type="InterPro" id="IPR039420">
    <property type="entry name" value="WalR-like"/>
</dbReference>
<dbReference type="Proteomes" id="UP000504724">
    <property type="component" value="Chromosome"/>
</dbReference>